<dbReference type="GO" id="GO:0016705">
    <property type="term" value="F:oxidoreductase activity, acting on paired donors, with incorporation or reduction of molecular oxygen"/>
    <property type="evidence" value="ECO:0007669"/>
    <property type="project" value="InterPro"/>
</dbReference>
<dbReference type="PROSITE" id="PS00086">
    <property type="entry name" value="CYTOCHROME_P450"/>
    <property type="match status" value="1"/>
</dbReference>
<dbReference type="Proteomes" id="UP000632289">
    <property type="component" value="Unassembled WGS sequence"/>
</dbReference>
<keyword evidence="2" id="KW-0560">Oxidoreductase</keyword>
<dbReference type="InterPro" id="IPR002397">
    <property type="entry name" value="Cyt_P450_B"/>
</dbReference>
<sequence>MERTALAPRVDRRTVAALISRLRSANGQADPRSVYTKLLALGPVVPAPWGGYLANSYEACDEVLRRSRQWLTPDTAWRNRQENAAERWNNPSSVEWSRSLPGLNPPEHTQQRSVPAGYFGRTALEALQEPIERISERLLDRLEGELAHGEADFATLVSERLPVSVIGHWLGLPPEDYDELIVLTHDQALPQELVPTKSQLAQADRSAIRLVEYIADVVRARRERPGDDAVSDWLRMWDSIEPDREQADRNVHHLAKFVVMAALETTSSVLSTVIWLLDQNPEQRAWLRAHPEDVPSAVEECLRYDAPVHVHGRIAAEDTELAGVPVARGEMVHVMIGAAHHDPAQYPDPGTFDIHRGGSHLAFGGGVHYCLGAPLARMEAAVLVRDVLRRFPTLRVTAPPTWVSPRAAFRYLAALPVAVR</sequence>
<dbReference type="PANTHER" id="PTHR46696">
    <property type="entry name" value="P450, PUTATIVE (EUROFUNG)-RELATED"/>
    <property type="match status" value="1"/>
</dbReference>
<keyword evidence="2" id="KW-0349">Heme</keyword>
<dbReference type="PRINTS" id="PR00359">
    <property type="entry name" value="BP450"/>
</dbReference>
<dbReference type="InterPro" id="IPR001128">
    <property type="entry name" value="Cyt_P450"/>
</dbReference>
<dbReference type="EMBL" id="JACXYU010000001">
    <property type="protein sequence ID" value="MBD3930276.1"/>
    <property type="molecule type" value="Genomic_DNA"/>
</dbReference>
<keyword evidence="4" id="KW-1185">Reference proteome</keyword>
<dbReference type="InterPro" id="IPR036396">
    <property type="entry name" value="Cyt_P450_sf"/>
</dbReference>
<keyword evidence="2" id="KW-0503">Monooxygenase</keyword>
<dbReference type="InterPro" id="IPR017972">
    <property type="entry name" value="Cyt_P450_CS"/>
</dbReference>
<proteinExistence type="inferred from homology"/>
<dbReference type="GO" id="GO:0005506">
    <property type="term" value="F:iron ion binding"/>
    <property type="evidence" value="ECO:0007669"/>
    <property type="project" value="InterPro"/>
</dbReference>
<name>A0A927EWY6_9ACTN</name>
<keyword evidence="2" id="KW-0408">Iron</keyword>
<keyword evidence="2" id="KW-0479">Metal-binding</keyword>
<organism evidence="3 4">
    <name type="scientific">Streptomyces chumphonensis</name>
    <dbReference type="NCBI Taxonomy" id="1214925"/>
    <lineage>
        <taxon>Bacteria</taxon>
        <taxon>Bacillati</taxon>
        <taxon>Actinomycetota</taxon>
        <taxon>Actinomycetes</taxon>
        <taxon>Kitasatosporales</taxon>
        <taxon>Streptomycetaceae</taxon>
        <taxon>Streptomyces</taxon>
    </lineage>
</organism>
<dbReference type="PANTHER" id="PTHR46696:SF1">
    <property type="entry name" value="CYTOCHROME P450 YJIB-RELATED"/>
    <property type="match status" value="1"/>
</dbReference>
<evidence type="ECO:0000256" key="2">
    <source>
        <dbReference type="RuleBase" id="RU000461"/>
    </source>
</evidence>
<dbReference type="PRINTS" id="PR00385">
    <property type="entry name" value="P450"/>
</dbReference>
<protein>
    <submittedName>
        <fullName evidence="3">Cytochrome P450</fullName>
    </submittedName>
</protein>
<dbReference type="Pfam" id="PF00067">
    <property type="entry name" value="p450"/>
    <property type="match status" value="1"/>
</dbReference>
<evidence type="ECO:0000313" key="3">
    <source>
        <dbReference type="EMBL" id="MBD3930276.1"/>
    </source>
</evidence>
<evidence type="ECO:0000313" key="4">
    <source>
        <dbReference type="Proteomes" id="UP000632289"/>
    </source>
</evidence>
<dbReference type="Gene3D" id="1.10.630.10">
    <property type="entry name" value="Cytochrome P450"/>
    <property type="match status" value="1"/>
</dbReference>
<dbReference type="RefSeq" id="WP_191207567.1">
    <property type="nucleotide sequence ID" value="NZ_BAABKL010000039.1"/>
</dbReference>
<accession>A0A927EWY6</accession>
<reference evidence="3" key="1">
    <citation type="submission" date="2020-09" db="EMBL/GenBank/DDBJ databases">
        <title>Secondary metabolite and genome analysis of marine Streptomyces chumphonensis KK1-2T.</title>
        <authorList>
            <person name="Phongsopitanun W."/>
            <person name="Kanchanasin P."/>
            <person name="Pittayakhajonwut P."/>
            <person name="Suwanborirux K."/>
            <person name="Tanasupawat S."/>
        </authorList>
    </citation>
    <scope>NUCLEOTIDE SEQUENCE</scope>
    <source>
        <strain evidence="3">KK1-2</strain>
    </source>
</reference>
<comment type="caution">
    <text evidence="3">The sequence shown here is derived from an EMBL/GenBank/DDBJ whole genome shotgun (WGS) entry which is preliminary data.</text>
</comment>
<comment type="similarity">
    <text evidence="1 2">Belongs to the cytochrome P450 family.</text>
</comment>
<gene>
    <name evidence="3" type="ORF">IF129_01630</name>
</gene>
<dbReference type="GO" id="GO:0020037">
    <property type="term" value="F:heme binding"/>
    <property type="evidence" value="ECO:0007669"/>
    <property type="project" value="InterPro"/>
</dbReference>
<evidence type="ECO:0000256" key="1">
    <source>
        <dbReference type="ARBA" id="ARBA00010617"/>
    </source>
</evidence>
<dbReference type="SUPFAM" id="SSF48264">
    <property type="entry name" value="Cytochrome P450"/>
    <property type="match status" value="1"/>
</dbReference>
<dbReference type="GO" id="GO:0004497">
    <property type="term" value="F:monooxygenase activity"/>
    <property type="evidence" value="ECO:0007669"/>
    <property type="project" value="UniProtKB-KW"/>
</dbReference>
<dbReference type="AlphaFoldDB" id="A0A927EWY6"/>